<dbReference type="EMBL" id="KK852481">
    <property type="protein sequence ID" value="KDR22944.1"/>
    <property type="molecule type" value="Genomic_DNA"/>
</dbReference>
<dbReference type="InParanoid" id="A0A067RSZ8"/>
<keyword evidence="6 15" id="KW-0863">Zinc-finger</keyword>
<feature type="compositionally biased region" description="Polar residues" evidence="16">
    <location>
        <begin position="209"/>
        <end position="220"/>
    </location>
</feature>
<name>A0A067RSZ8_ZOONE</name>
<dbReference type="PROSITE" id="PS00028">
    <property type="entry name" value="ZINC_FINGER_C2H2_1"/>
    <property type="match status" value="3"/>
</dbReference>
<feature type="region of interest" description="Disordered" evidence="16">
    <location>
        <begin position="441"/>
        <end position="483"/>
    </location>
</feature>
<dbReference type="FunFam" id="3.30.160.60:FF:000608">
    <property type="entry name" value="zinc finger protein 286A isoform X1"/>
    <property type="match status" value="1"/>
</dbReference>
<proteinExistence type="inferred from homology"/>
<evidence type="ECO:0000256" key="14">
    <source>
        <dbReference type="ARBA" id="ARBA00037382"/>
    </source>
</evidence>
<evidence type="ECO:0000256" key="2">
    <source>
        <dbReference type="ARBA" id="ARBA00006991"/>
    </source>
</evidence>
<dbReference type="Gene3D" id="3.30.160.60">
    <property type="entry name" value="Classic Zinc Finger"/>
    <property type="match status" value="3"/>
</dbReference>
<evidence type="ECO:0000256" key="4">
    <source>
        <dbReference type="ARBA" id="ARBA00022723"/>
    </source>
</evidence>
<evidence type="ECO:0000256" key="3">
    <source>
        <dbReference type="ARBA" id="ARBA00022473"/>
    </source>
</evidence>
<dbReference type="GO" id="GO:0035167">
    <property type="term" value="P:larval lymph gland hemopoiesis"/>
    <property type="evidence" value="ECO:0007669"/>
    <property type="project" value="UniProtKB-ARBA"/>
</dbReference>
<keyword evidence="20" id="KW-1185">Reference proteome</keyword>
<keyword evidence="4" id="KW-0479">Metal-binding</keyword>
<keyword evidence="12" id="KW-0804">Transcription</keyword>
<dbReference type="GO" id="GO:0016199">
    <property type="term" value="P:axon midline choice point recognition"/>
    <property type="evidence" value="ECO:0007669"/>
    <property type="project" value="UniProtKB-ARBA"/>
</dbReference>
<feature type="region of interest" description="Disordered" evidence="16">
    <location>
        <begin position="168"/>
        <end position="267"/>
    </location>
</feature>
<dbReference type="InterPro" id="IPR000210">
    <property type="entry name" value="BTB/POZ_dom"/>
</dbReference>
<dbReference type="Gene3D" id="3.30.710.10">
    <property type="entry name" value="Potassium Channel Kv1.1, Chain A"/>
    <property type="match status" value="1"/>
</dbReference>
<sequence length="578" mass="64774">MADNAFHLKWNNHLQNMYSQLETLYNEQSLVDVSISCTDGILKAHRIVLSACSPYFESIFRDNYCKHPVLILKGVTSQEMQALLKFMYKGSVEVLDADLQSFMYTANELKIRGLADELLKQTIRLVAEKGVSSDVENKDSVGVENSGHIDDVKITDVRTPDIIEDQVEKCNKSIPREDIKENTRRASESQNNDISSKQLETSAIEKPSLKQNSSETNSMKATAPPVPLSYTRETRFKGRKRVSVGFLPSSRTKSTEKQLSENKSVSSENTVKKIMVTTKDEAHPEAQRTGKRLGISLENGKQAETGSSGKNFRKDVKPEMISLGTVEIKEEVQEMDMFCISALAEQSASPDPADDAEDTEADDIKEEWNTDTVCAFCCLDCHSSTELKKHLRVHTGEKPHECDLCELAFARASHLARHRRVHTGERPFTCSGCGRSFSRQDKLKQHARRHHVAEPPKTHSFRIDKPRRPRGRPPKMLVMSRNSTADRRSILNFTPALNEVSNASLPFGDTSYLSSLSLGQQRYNDLTISPIMDPGPSCSRSIGTSQKMAEDLLQSVRQLGECTIQAFPGHSPLRTRLQ</sequence>
<dbReference type="GO" id="GO:0003677">
    <property type="term" value="F:DNA binding"/>
    <property type="evidence" value="ECO:0007669"/>
    <property type="project" value="UniProtKB-KW"/>
</dbReference>
<feature type="compositionally biased region" description="Basic and acidic residues" evidence="16">
    <location>
        <begin position="168"/>
        <end position="187"/>
    </location>
</feature>
<evidence type="ECO:0000256" key="16">
    <source>
        <dbReference type="SAM" id="MobiDB-lite"/>
    </source>
</evidence>
<evidence type="ECO:0000256" key="10">
    <source>
        <dbReference type="ARBA" id="ARBA00023015"/>
    </source>
</evidence>
<dbReference type="GO" id="GO:0007526">
    <property type="term" value="P:larval somatic muscle development"/>
    <property type="evidence" value="ECO:0007669"/>
    <property type="project" value="UniProtKB-ARBA"/>
</dbReference>
<dbReference type="GO" id="GO:0006357">
    <property type="term" value="P:regulation of transcription by RNA polymerase II"/>
    <property type="evidence" value="ECO:0007669"/>
    <property type="project" value="TreeGrafter"/>
</dbReference>
<evidence type="ECO:0000256" key="9">
    <source>
        <dbReference type="ARBA" id="ARBA00022902"/>
    </source>
</evidence>
<evidence type="ECO:0000313" key="19">
    <source>
        <dbReference type="EMBL" id="KDR22944.1"/>
    </source>
</evidence>
<keyword evidence="8" id="KW-0862">Zinc</keyword>
<feature type="domain" description="C2H2-type" evidence="18">
    <location>
        <begin position="428"/>
        <end position="456"/>
    </location>
</feature>
<dbReference type="GO" id="GO:0045476">
    <property type="term" value="P:nurse cell apoptotic process"/>
    <property type="evidence" value="ECO:0007669"/>
    <property type="project" value="UniProtKB-ARBA"/>
</dbReference>
<dbReference type="InterPro" id="IPR011333">
    <property type="entry name" value="SKP1/BTB/POZ_sf"/>
</dbReference>
<comment type="similarity">
    <text evidence="2">Belongs to the krueppel C2H2-type zinc-finger protein family.</text>
</comment>
<dbReference type="PROSITE" id="PS50097">
    <property type="entry name" value="BTB"/>
    <property type="match status" value="1"/>
</dbReference>
<dbReference type="OMA" id="QIRRMPP"/>
<evidence type="ECO:0000256" key="13">
    <source>
        <dbReference type="ARBA" id="ARBA00023242"/>
    </source>
</evidence>
<dbReference type="SMART" id="SM00225">
    <property type="entry name" value="BTB"/>
    <property type="match status" value="1"/>
</dbReference>
<dbReference type="Proteomes" id="UP000027135">
    <property type="component" value="Unassembled WGS sequence"/>
</dbReference>
<reference evidence="19 20" key="1">
    <citation type="journal article" date="2014" name="Nat. Commun.">
        <title>Molecular traces of alternative social organization in a termite genome.</title>
        <authorList>
            <person name="Terrapon N."/>
            <person name="Li C."/>
            <person name="Robertson H.M."/>
            <person name="Ji L."/>
            <person name="Meng X."/>
            <person name="Booth W."/>
            <person name="Chen Z."/>
            <person name="Childers C.P."/>
            <person name="Glastad K.M."/>
            <person name="Gokhale K."/>
            <person name="Gowin J."/>
            <person name="Gronenberg W."/>
            <person name="Hermansen R.A."/>
            <person name="Hu H."/>
            <person name="Hunt B.G."/>
            <person name="Huylmans A.K."/>
            <person name="Khalil S.M."/>
            <person name="Mitchell R.D."/>
            <person name="Munoz-Torres M.C."/>
            <person name="Mustard J.A."/>
            <person name="Pan H."/>
            <person name="Reese J.T."/>
            <person name="Scharf M.E."/>
            <person name="Sun F."/>
            <person name="Vogel H."/>
            <person name="Xiao J."/>
            <person name="Yang W."/>
            <person name="Yang Z."/>
            <person name="Yang Z."/>
            <person name="Zhou J."/>
            <person name="Zhu J."/>
            <person name="Brent C.S."/>
            <person name="Elsik C.G."/>
            <person name="Goodisman M.A."/>
            <person name="Liberles D.A."/>
            <person name="Roe R.M."/>
            <person name="Vargo E.L."/>
            <person name="Vilcinskas A."/>
            <person name="Wang J."/>
            <person name="Bornberg-Bauer E."/>
            <person name="Korb J."/>
            <person name="Zhang G."/>
            <person name="Liebig J."/>
        </authorList>
    </citation>
    <scope>NUCLEOTIDE SEQUENCE [LARGE SCALE GENOMIC DNA]</scope>
    <source>
        <tissue evidence="19">Whole organism</tissue>
    </source>
</reference>
<keyword evidence="9" id="KW-0524">Neurogenesis</keyword>
<dbReference type="SUPFAM" id="SSF54695">
    <property type="entry name" value="POZ domain"/>
    <property type="match status" value="1"/>
</dbReference>
<dbReference type="GO" id="GO:0005634">
    <property type="term" value="C:nucleus"/>
    <property type="evidence" value="ECO:0007669"/>
    <property type="project" value="UniProtKB-SubCell"/>
</dbReference>
<dbReference type="PANTHER" id="PTHR23110:SF111">
    <property type="entry name" value="LONGITUDINALS LACKING PROTEIN, ISOFORMS F_I_K_T"/>
    <property type="match status" value="1"/>
</dbReference>
<dbReference type="InterPro" id="IPR051095">
    <property type="entry name" value="Dros_DevTransReg"/>
</dbReference>
<feature type="domain" description="C2H2-type" evidence="18">
    <location>
        <begin position="400"/>
        <end position="427"/>
    </location>
</feature>
<feature type="compositionally biased region" description="Basic and acidic residues" evidence="16">
    <location>
        <begin position="452"/>
        <end position="466"/>
    </location>
</feature>
<evidence type="ECO:0000256" key="15">
    <source>
        <dbReference type="PROSITE-ProRule" id="PRU00042"/>
    </source>
</evidence>
<keyword evidence="10" id="KW-0805">Transcription regulation</keyword>
<dbReference type="PROSITE" id="PS50157">
    <property type="entry name" value="ZINC_FINGER_C2H2_2"/>
    <property type="match status" value="3"/>
</dbReference>
<accession>A0A067RSZ8</accession>
<organism evidence="19 20">
    <name type="scientific">Zootermopsis nevadensis</name>
    <name type="common">Dampwood termite</name>
    <dbReference type="NCBI Taxonomy" id="136037"/>
    <lineage>
        <taxon>Eukaryota</taxon>
        <taxon>Metazoa</taxon>
        <taxon>Ecdysozoa</taxon>
        <taxon>Arthropoda</taxon>
        <taxon>Hexapoda</taxon>
        <taxon>Insecta</taxon>
        <taxon>Pterygota</taxon>
        <taxon>Neoptera</taxon>
        <taxon>Polyneoptera</taxon>
        <taxon>Dictyoptera</taxon>
        <taxon>Blattodea</taxon>
        <taxon>Blattoidea</taxon>
        <taxon>Termitoidae</taxon>
        <taxon>Termopsidae</taxon>
        <taxon>Zootermopsis</taxon>
    </lineage>
</organism>
<evidence type="ECO:0000256" key="12">
    <source>
        <dbReference type="ARBA" id="ARBA00023163"/>
    </source>
</evidence>
<keyword evidence="7" id="KW-0221">Differentiation</keyword>
<dbReference type="GO" id="GO:0008270">
    <property type="term" value="F:zinc ion binding"/>
    <property type="evidence" value="ECO:0007669"/>
    <property type="project" value="UniProtKB-KW"/>
</dbReference>
<keyword evidence="5" id="KW-0677">Repeat</keyword>
<dbReference type="PANTHER" id="PTHR23110">
    <property type="entry name" value="BTB DOMAIN TRANSCRIPTION FACTOR"/>
    <property type="match status" value="1"/>
</dbReference>
<feature type="compositionally biased region" description="Polar residues" evidence="16">
    <location>
        <begin position="188"/>
        <end position="201"/>
    </location>
</feature>
<dbReference type="CDD" id="cd18315">
    <property type="entry name" value="BTB_POZ_BAB-like"/>
    <property type="match status" value="1"/>
</dbReference>
<evidence type="ECO:0000256" key="8">
    <source>
        <dbReference type="ARBA" id="ARBA00022833"/>
    </source>
</evidence>
<dbReference type="FunFam" id="3.30.160.60:FF:000624">
    <property type="entry name" value="zinc finger protein 697"/>
    <property type="match status" value="1"/>
</dbReference>
<dbReference type="InterPro" id="IPR036236">
    <property type="entry name" value="Znf_C2H2_sf"/>
</dbReference>
<keyword evidence="13" id="KW-0539">Nucleus</keyword>
<protein>
    <submittedName>
        <fullName evidence="19">Protein bric-a-brac 2</fullName>
    </submittedName>
</protein>
<dbReference type="SMART" id="SM00355">
    <property type="entry name" value="ZnF_C2H2"/>
    <property type="match status" value="3"/>
</dbReference>
<feature type="domain" description="C2H2-type" evidence="18">
    <location>
        <begin position="372"/>
        <end position="399"/>
    </location>
</feature>
<gene>
    <name evidence="19" type="ORF">L798_00779</name>
</gene>
<dbReference type="SUPFAM" id="SSF57667">
    <property type="entry name" value="beta-beta-alpha zinc fingers"/>
    <property type="match status" value="1"/>
</dbReference>
<comment type="subcellular location">
    <subcellularLocation>
        <location evidence="1">Nucleus</location>
    </subcellularLocation>
</comment>
<dbReference type="Pfam" id="PF00651">
    <property type="entry name" value="BTB"/>
    <property type="match status" value="1"/>
</dbReference>
<evidence type="ECO:0000256" key="6">
    <source>
        <dbReference type="ARBA" id="ARBA00022771"/>
    </source>
</evidence>
<keyword evidence="11" id="KW-0238">DNA-binding</keyword>
<evidence type="ECO:0000256" key="5">
    <source>
        <dbReference type="ARBA" id="ARBA00022737"/>
    </source>
</evidence>
<evidence type="ECO:0000259" key="17">
    <source>
        <dbReference type="PROSITE" id="PS50097"/>
    </source>
</evidence>
<evidence type="ECO:0000313" key="20">
    <source>
        <dbReference type="Proteomes" id="UP000027135"/>
    </source>
</evidence>
<dbReference type="InterPro" id="IPR013087">
    <property type="entry name" value="Znf_C2H2_type"/>
</dbReference>
<evidence type="ECO:0000256" key="7">
    <source>
        <dbReference type="ARBA" id="ARBA00022782"/>
    </source>
</evidence>
<dbReference type="GO" id="GO:0045467">
    <property type="term" value="P:R7 cell development"/>
    <property type="evidence" value="ECO:0007669"/>
    <property type="project" value="UniProtKB-ARBA"/>
</dbReference>
<dbReference type="Pfam" id="PF00096">
    <property type="entry name" value="zf-C2H2"/>
    <property type="match status" value="2"/>
</dbReference>
<dbReference type="OrthoDB" id="10261408at2759"/>
<evidence type="ECO:0000259" key="18">
    <source>
        <dbReference type="PROSITE" id="PS50157"/>
    </source>
</evidence>
<dbReference type="GO" id="GO:0007464">
    <property type="term" value="P:R3/R4 cell fate commitment"/>
    <property type="evidence" value="ECO:0007669"/>
    <property type="project" value="UniProtKB-ARBA"/>
</dbReference>
<comment type="function">
    <text evidence="14">Putative transcription factor required for axon growth and guidance in the central and peripheral nervous systems. Repels CNS axons away from the midline by promoting the expression of the midline repellent sli and its receptor robo.</text>
</comment>
<keyword evidence="3" id="KW-0217">Developmental protein</keyword>
<evidence type="ECO:0000256" key="1">
    <source>
        <dbReference type="ARBA" id="ARBA00004123"/>
    </source>
</evidence>
<dbReference type="AlphaFoldDB" id="A0A067RSZ8"/>
<evidence type="ECO:0000256" key="11">
    <source>
        <dbReference type="ARBA" id="ARBA00023125"/>
    </source>
</evidence>
<feature type="domain" description="BTB" evidence="17">
    <location>
        <begin position="31"/>
        <end position="96"/>
    </location>
</feature>
<dbReference type="eggNOG" id="KOG1721">
    <property type="taxonomic scope" value="Eukaryota"/>
</dbReference>
<dbReference type="GO" id="GO:0048813">
    <property type="term" value="P:dendrite morphogenesis"/>
    <property type="evidence" value="ECO:0007669"/>
    <property type="project" value="UniProtKB-ARBA"/>
</dbReference>
<dbReference type="GO" id="GO:0008406">
    <property type="term" value="P:gonad development"/>
    <property type="evidence" value="ECO:0007669"/>
    <property type="project" value="UniProtKB-ARBA"/>
</dbReference>